<evidence type="ECO:0000313" key="2">
    <source>
        <dbReference type="Proteomes" id="UP001056778"/>
    </source>
</evidence>
<accession>A0ACB9T829</accession>
<name>A0ACB9T829_HOLOL</name>
<sequence length="197" mass="23134">MSDETTDGDGKKYTVEQMIVSAVWVHERFYNNQTWKDIIRNFKYRFNVPPPAKGTLLKWENKLFTTGFVEKKQRSGRFLTRLMHVPYVKESLKENPSLSLRERARELGLSRSTLLKILQEDLNMVFEVDDNDNNPNKRYAMCNNGRWIKKERKLESETDHIKEEPSTSKDTEQENDTKEPEMSGVFLDGNDGENDHI</sequence>
<reference evidence="1" key="1">
    <citation type="submission" date="2022-04" db="EMBL/GenBank/DDBJ databases">
        <title>Chromosome-scale genome assembly of Holotrichia oblita Faldermann.</title>
        <authorList>
            <person name="Rongchong L."/>
        </authorList>
    </citation>
    <scope>NUCLEOTIDE SEQUENCE</scope>
    <source>
        <strain evidence="1">81SQS9</strain>
    </source>
</reference>
<dbReference type="EMBL" id="CM043018">
    <property type="protein sequence ID" value="KAI4462933.1"/>
    <property type="molecule type" value="Genomic_DNA"/>
</dbReference>
<gene>
    <name evidence="1" type="ORF">MML48_4g00008179</name>
</gene>
<protein>
    <submittedName>
        <fullName evidence="1">Uncharacterized protein</fullName>
    </submittedName>
</protein>
<organism evidence="1 2">
    <name type="scientific">Holotrichia oblita</name>
    <name type="common">Chafer beetle</name>
    <dbReference type="NCBI Taxonomy" id="644536"/>
    <lineage>
        <taxon>Eukaryota</taxon>
        <taxon>Metazoa</taxon>
        <taxon>Ecdysozoa</taxon>
        <taxon>Arthropoda</taxon>
        <taxon>Hexapoda</taxon>
        <taxon>Insecta</taxon>
        <taxon>Pterygota</taxon>
        <taxon>Neoptera</taxon>
        <taxon>Endopterygota</taxon>
        <taxon>Coleoptera</taxon>
        <taxon>Polyphaga</taxon>
        <taxon>Scarabaeiformia</taxon>
        <taxon>Scarabaeidae</taxon>
        <taxon>Melolonthinae</taxon>
        <taxon>Holotrichia</taxon>
    </lineage>
</organism>
<evidence type="ECO:0000313" key="1">
    <source>
        <dbReference type="EMBL" id="KAI4462933.1"/>
    </source>
</evidence>
<comment type="caution">
    <text evidence="1">The sequence shown here is derived from an EMBL/GenBank/DDBJ whole genome shotgun (WGS) entry which is preliminary data.</text>
</comment>
<dbReference type="Proteomes" id="UP001056778">
    <property type="component" value="Chromosome 4"/>
</dbReference>
<keyword evidence="2" id="KW-1185">Reference proteome</keyword>
<proteinExistence type="predicted"/>